<name>A0A495EE87_9FLAO</name>
<accession>A0A495EE87</accession>
<dbReference type="SUPFAM" id="SSF49464">
    <property type="entry name" value="Carboxypeptidase regulatory domain-like"/>
    <property type="match status" value="1"/>
</dbReference>
<dbReference type="RefSeq" id="WP_121063227.1">
    <property type="nucleotide sequence ID" value="NZ_RBIQ01000007.1"/>
</dbReference>
<dbReference type="Proteomes" id="UP000269412">
    <property type="component" value="Unassembled WGS sequence"/>
</dbReference>
<feature type="domain" description="Outer membrane protein beta-barrel" evidence="1">
    <location>
        <begin position="450"/>
        <end position="906"/>
    </location>
</feature>
<dbReference type="SUPFAM" id="SSF56935">
    <property type="entry name" value="Porins"/>
    <property type="match status" value="1"/>
</dbReference>
<keyword evidence="2" id="KW-0675">Receptor</keyword>
<evidence type="ECO:0000259" key="1">
    <source>
        <dbReference type="Pfam" id="PF14905"/>
    </source>
</evidence>
<organism evidence="2 3">
    <name type="scientific">Maribacter vaceletii</name>
    <dbReference type="NCBI Taxonomy" id="1206816"/>
    <lineage>
        <taxon>Bacteria</taxon>
        <taxon>Pseudomonadati</taxon>
        <taxon>Bacteroidota</taxon>
        <taxon>Flavobacteriia</taxon>
        <taxon>Flavobacteriales</taxon>
        <taxon>Flavobacteriaceae</taxon>
        <taxon>Maribacter</taxon>
    </lineage>
</organism>
<comment type="caution">
    <text evidence="2">The sequence shown here is derived from an EMBL/GenBank/DDBJ whole genome shotgun (WGS) entry which is preliminary data.</text>
</comment>
<dbReference type="OrthoDB" id="603275at2"/>
<sequence length="915" mass="104498">MRAFIFFFTLFFFSFYSLWSQTYEIRGTLVDEFSVPLEAATIYAETKNTNNLVSYTISNASGIFVLDLNTKIKGINLYISYIGFKKITKKISLFDPKLDLGEIVMESESEQLLGVDVITDRIPVIVKKDTLEFNADSFKTRPDSSLEDLLKKLPGIEVSPDGKITNNGQVVSQILINGTPFFGNDLKIATKNIPREIIDKVQITSTKTEKQKFTKQESSSTDKTINVTIKKDKNKGLIARASLGYGTENRYQVNSIANYFNGKERFSVLAGANNINNSGFSFDEVYDMIGSKNTHNVSRGNGERFNLDNISFGFEEGIITSSNVGASYVNQMKDNSDVATDYFFGASEVRNSTTVRRDNLLAENSFFSNSKSDLIGYSDSHRFNALYTFNIDSTIRISLRPKFILSQNNSDNISEEVTTDKDLNIINSSNIETSSKNNKRDFNNQFGIIKKTDSKGGFLSLNIKNAFIRDDSNLDYLSILNSSDTGIISSINQSKEIDEKVEKYNIGLAYRMPIVKNKLFLDYNLDYIITDQKNKKNVNDLNQNESQEVIFNPDLSSDFEYRSNEFQPKIGLSLQGEKYSFNINTQYRNIQLKNNDGIQNISRRSNDNYIFFGGLFRVKLSKRSALFVDYKVNNTLPSITELQPISNVINPLEIVIGNPYLKPETHKTVRLNYSGYNSKTKTSVFVFTQSEFSKNKIVTSVNTNNNFVRNTTFINVDDYYNNFGGFSITKNVKKDSIYSLKLKIGGGYVYRRNIILNNDLNFRSKLFRIIPRIGFILNYKEIFDLEPSYRFSFNNTSYNLDNLNDINFKMHSLKLRATTYWAKGLVLGNDLTYNYNGNIQGSFDKSSLFWNLSLSIEVLKGKGNLKITAYDLLKQNNNVKRTALDNYIEDRQTTILQQYFMFSFTYKFNNLRKKG</sequence>
<dbReference type="EMBL" id="RBIQ01000007">
    <property type="protein sequence ID" value="RKR14207.1"/>
    <property type="molecule type" value="Genomic_DNA"/>
</dbReference>
<dbReference type="AlphaFoldDB" id="A0A495EE87"/>
<dbReference type="InterPro" id="IPR041700">
    <property type="entry name" value="OMP_b-brl_3"/>
</dbReference>
<evidence type="ECO:0000313" key="2">
    <source>
        <dbReference type="EMBL" id="RKR14207.1"/>
    </source>
</evidence>
<evidence type="ECO:0000313" key="3">
    <source>
        <dbReference type="Proteomes" id="UP000269412"/>
    </source>
</evidence>
<keyword evidence="3" id="KW-1185">Reference proteome</keyword>
<dbReference type="Pfam" id="PF14905">
    <property type="entry name" value="OMP_b-brl_3"/>
    <property type="match status" value="1"/>
</dbReference>
<gene>
    <name evidence="2" type="ORF">CLV91_0282</name>
</gene>
<reference evidence="2 3" key="1">
    <citation type="submission" date="2018-10" db="EMBL/GenBank/DDBJ databases">
        <title>Genomic Encyclopedia of Archaeal and Bacterial Type Strains, Phase II (KMG-II): from individual species to whole genera.</title>
        <authorList>
            <person name="Goeker M."/>
        </authorList>
    </citation>
    <scope>NUCLEOTIDE SEQUENCE [LARGE SCALE GENOMIC DNA]</scope>
    <source>
        <strain evidence="2 3">DSM 25230</strain>
    </source>
</reference>
<dbReference type="InterPro" id="IPR008969">
    <property type="entry name" value="CarboxyPept-like_regulatory"/>
</dbReference>
<protein>
    <submittedName>
        <fullName evidence="2">Outer membrane receptor protein involved in Fe transport</fullName>
    </submittedName>
</protein>
<proteinExistence type="predicted"/>